<dbReference type="EMBL" id="JAAGWG010000002">
    <property type="protein sequence ID" value="NEK84513.1"/>
    <property type="molecule type" value="Genomic_DNA"/>
</dbReference>
<dbReference type="Gene3D" id="1.20.120.520">
    <property type="entry name" value="nmb1532 protein domain like"/>
    <property type="match status" value="1"/>
</dbReference>
<protein>
    <submittedName>
        <fullName evidence="2">Hemerythrin domain-containing protein</fullName>
    </submittedName>
</protein>
<sequence>MRAVHARLRAAIEVARDSVEAGAGLTPPDRELLLHCWGFCAALDGHHRAEDEHLFPRIGAALPHLVPVLAQLRQDHAMIGHLLGQLGRALDEGAAAAEQLRHLDGIEAVMETHFRYEELRLLDVLDQVVPEGVTAPDLFGPLA</sequence>
<evidence type="ECO:0000313" key="3">
    <source>
        <dbReference type="Proteomes" id="UP000479241"/>
    </source>
</evidence>
<evidence type="ECO:0000313" key="2">
    <source>
        <dbReference type="EMBL" id="NEK84513.1"/>
    </source>
</evidence>
<accession>A0A6L9VXJ8</accession>
<organism evidence="2 3">
    <name type="scientific">Blastococcus saxobsidens</name>
    <dbReference type="NCBI Taxonomy" id="138336"/>
    <lineage>
        <taxon>Bacteria</taxon>
        <taxon>Bacillati</taxon>
        <taxon>Actinomycetota</taxon>
        <taxon>Actinomycetes</taxon>
        <taxon>Geodermatophilales</taxon>
        <taxon>Geodermatophilaceae</taxon>
        <taxon>Blastococcus</taxon>
    </lineage>
</organism>
<reference evidence="2 3" key="1">
    <citation type="submission" date="2019-12" db="EMBL/GenBank/DDBJ databases">
        <title>the WGS of Blastococcus saxobsidens 67B17.</title>
        <authorList>
            <person name="Jiang Z."/>
        </authorList>
    </citation>
    <scope>NUCLEOTIDE SEQUENCE [LARGE SCALE GENOMIC DNA]</scope>
    <source>
        <strain evidence="2 3">67B17</strain>
    </source>
</reference>
<comment type="caution">
    <text evidence="2">The sequence shown here is derived from an EMBL/GenBank/DDBJ whole genome shotgun (WGS) entry which is preliminary data.</text>
</comment>
<dbReference type="AlphaFoldDB" id="A0A6L9VXJ8"/>
<dbReference type="Proteomes" id="UP000479241">
    <property type="component" value="Unassembled WGS sequence"/>
</dbReference>
<evidence type="ECO:0000259" key="1">
    <source>
        <dbReference type="Pfam" id="PF01814"/>
    </source>
</evidence>
<dbReference type="InterPro" id="IPR012312">
    <property type="entry name" value="Hemerythrin-like"/>
</dbReference>
<proteinExistence type="predicted"/>
<gene>
    <name evidence="2" type="ORF">GCU60_01870</name>
</gene>
<dbReference type="Pfam" id="PF01814">
    <property type="entry name" value="Hemerythrin"/>
    <property type="match status" value="1"/>
</dbReference>
<name>A0A6L9VXJ8_9ACTN</name>
<feature type="domain" description="Hemerythrin-like" evidence="1">
    <location>
        <begin position="1"/>
        <end position="123"/>
    </location>
</feature>